<evidence type="ECO:0000313" key="3">
    <source>
        <dbReference type="EMBL" id="KAK4238382.1"/>
    </source>
</evidence>
<dbReference type="InterPro" id="IPR027417">
    <property type="entry name" value="P-loop_NTPase"/>
</dbReference>
<reference evidence="3" key="1">
    <citation type="journal article" date="2023" name="Mol. Phylogenet. Evol.">
        <title>Genome-scale phylogeny and comparative genomics of the fungal order Sordariales.</title>
        <authorList>
            <person name="Hensen N."/>
            <person name="Bonometti L."/>
            <person name="Westerberg I."/>
            <person name="Brannstrom I.O."/>
            <person name="Guillou S."/>
            <person name="Cros-Aarteil S."/>
            <person name="Calhoun S."/>
            <person name="Haridas S."/>
            <person name="Kuo A."/>
            <person name="Mondo S."/>
            <person name="Pangilinan J."/>
            <person name="Riley R."/>
            <person name="LaButti K."/>
            <person name="Andreopoulos B."/>
            <person name="Lipzen A."/>
            <person name="Chen C."/>
            <person name="Yan M."/>
            <person name="Daum C."/>
            <person name="Ng V."/>
            <person name="Clum A."/>
            <person name="Steindorff A."/>
            <person name="Ohm R.A."/>
            <person name="Martin F."/>
            <person name="Silar P."/>
            <person name="Natvig D.O."/>
            <person name="Lalanne C."/>
            <person name="Gautier V."/>
            <person name="Ament-Velasquez S.L."/>
            <person name="Kruys A."/>
            <person name="Hutchinson M.I."/>
            <person name="Powell A.J."/>
            <person name="Barry K."/>
            <person name="Miller A.N."/>
            <person name="Grigoriev I.V."/>
            <person name="Debuchy R."/>
            <person name="Gladieux P."/>
            <person name="Hiltunen Thoren M."/>
            <person name="Johannesson H."/>
        </authorList>
    </citation>
    <scope>NUCLEOTIDE SEQUENCE</scope>
    <source>
        <strain evidence="3">CBS 532.94</strain>
    </source>
</reference>
<dbReference type="InterPro" id="IPR007111">
    <property type="entry name" value="NACHT_NTPase"/>
</dbReference>
<dbReference type="Gene3D" id="3.40.50.300">
    <property type="entry name" value="P-loop containing nucleotide triphosphate hydrolases"/>
    <property type="match status" value="1"/>
</dbReference>
<dbReference type="EMBL" id="MU860098">
    <property type="protein sequence ID" value="KAK4238382.1"/>
    <property type="molecule type" value="Genomic_DNA"/>
</dbReference>
<accession>A0AAN7HB60</accession>
<organism evidence="3 4">
    <name type="scientific">Achaetomium macrosporum</name>
    <dbReference type="NCBI Taxonomy" id="79813"/>
    <lineage>
        <taxon>Eukaryota</taxon>
        <taxon>Fungi</taxon>
        <taxon>Dikarya</taxon>
        <taxon>Ascomycota</taxon>
        <taxon>Pezizomycotina</taxon>
        <taxon>Sordariomycetes</taxon>
        <taxon>Sordariomycetidae</taxon>
        <taxon>Sordariales</taxon>
        <taxon>Chaetomiaceae</taxon>
        <taxon>Achaetomium</taxon>
    </lineage>
</organism>
<dbReference type="SUPFAM" id="SSF53474">
    <property type="entry name" value="alpha/beta-Hydrolases"/>
    <property type="match status" value="1"/>
</dbReference>
<evidence type="ECO:0000256" key="1">
    <source>
        <dbReference type="ARBA" id="ARBA00022737"/>
    </source>
</evidence>
<dbReference type="Gene3D" id="3.40.50.1820">
    <property type="entry name" value="alpha/beta hydrolase"/>
    <property type="match status" value="1"/>
</dbReference>
<dbReference type="InterPro" id="IPR000073">
    <property type="entry name" value="AB_hydrolase_1"/>
</dbReference>
<sequence length="708" mass="80114">MGRPRLSSIIAVHGLGSDVDWSWTWRDPHNPEKRVHWLRDRDMLPAKVPNSRILVYNYESRWDVDAGKTRLQLCGEELVHSVDSLCRGASDRPIILVGHSLGGNVIVHGLLYANCEDRYSLLLDRIVGLVFLGTPFRGSKWQPFLDSIAKLMQPVGSHRGITRELGFDEPVLLDKLHQFCRLRNRLSTPVSCFSELHETDYGRRFQIPGVAKGIVVEEASACIPGLDRHALQANHLQMNKYCGPTDRAFLIVSAEISKMCANAKDIVRRRQHHALTEKPEARLCLRDLFLADPLEDKKALKRKKGNRAPGTCEWVLGTEELTAWLGSEQPAGPASQASHLLWLHGYPGIGKSTMAIFLAEELSKAFAATDGNTLAYFFCDSGSEKRKTATSVIRGLLLQLVQQHPQLLDHLLPKYEERGAQLFESFDALWTLFMAAVEDKKTGRKYCIIDALDECDEESRKTLLQQFRETFHSQNVTSNLRILVTSRPCDDIPEYLGKFANIDLASFSETKQDVDRCIKERVEDLARTKHYTDKVKEQIRDILREKAQGTFLWVGLACEELKDVPSKDAVQVLKDVPKGLHSLYERLLDTALGRKGARADVVRRILSFVAVCREPLSLAELSEACQLHQEEEDMDTRIQFMRDEIASCRFMVIIQGEKVLLLHQSVRDFLVGTGPGYFIDKHKAHADLAYRCFGIGPIMHAWLSADLR</sequence>
<reference evidence="3" key="2">
    <citation type="submission" date="2023-05" db="EMBL/GenBank/DDBJ databases">
        <authorList>
            <consortium name="Lawrence Berkeley National Laboratory"/>
            <person name="Steindorff A."/>
            <person name="Hensen N."/>
            <person name="Bonometti L."/>
            <person name="Westerberg I."/>
            <person name="Brannstrom I.O."/>
            <person name="Guillou S."/>
            <person name="Cros-Aarteil S."/>
            <person name="Calhoun S."/>
            <person name="Haridas S."/>
            <person name="Kuo A."/>
            <person name="Mondo S."/>
            <person name="Pangilinan J."/>
            <person name="Riley R."/>
            <person name="Labutti K."/>
            <person name="Andreopoulos B."/>
            <person name="Lipzen A."/>
            <person name="Chen C."/>
            <person name="Yanf M."/>
            <person name="Daum C."/>
            <person name="Ng V."/>
            <person name="Clum A."/>
            <person name="Ohm R."/>
            <person name="Martin F."/>
            <person name="Silar P."/>
            <person name="Natvig D."/>
            <person name="Lalanne C."/>
            <person name="Gautier V."/>
            <person name="Ament-Velasquez S.L."/>
            <person name="Kruys A."/>
            <person name="Hutchinson M.I."/>
            <person name="Powell A.J."/>
            <person name="Barry K."/>
            <person name="Miller A.N."/>
            <person name="Grigoriev I.V."/>
            <person name="Debuchy R."/>
            <person name="Gladieux P."/>
            <person name="Thoren M.H."/>
            <person name="Johannesson H."/>
        </authorList>
    </citation>
    <scope>NUCLEOTIDE SEQUENCE</scope>
    <source>
        <strain evidence="3">CBS 532.94</strain>
    </source>
</reference>
<dbReference type="PANTHER" id="PTHR10039:SF14">
    <property type="entry name" value="NACHT DOMAIN-CONTAINING PROTEIN"/>
    <property type="match status" value="1"/>
</dbReference>
<dbReference type="Pfam" id="PF24883">
    <property type="entry name" value="NPHP3_N"/>
    <property type="match status" value="1"/>
</dbReference>
<dbReference type="InterPro" id="IPR029058">
    <property type="entry name" value="AB_hydrolase_fold"/>
</dbReference>
<dbReference type="PANTHER" id="PTHR10039">
    <property type="entry name" value="AMELOGENIN"/>
    <property type="match status" value="1"/>
</dbReference>
<dbReference type="Pfam" id="PF12697">
    <property type="entry name" value="Abhydrolase_6"/>
    <property type="match status" value="1"/>
</dbReference>
<dbReference type="Proteomes" id="UP001303760">
    <property type="component" value="Unassembled WGS sequence"/>
</dbReference>
<dbReference type="SUPFAM" id="SSF52540">
    <property type="entry name" value="P-loop containing nucleoside triphosphate hydrolases"/>
    <property type="match status" value="1"/>
</dbReference>
<proteinExistence type="predicted"/>
<evidence type="ECO:0000259" key="2">
    <source>
        <dbReference type="PROSITE" id="PS50837"/>
    </source>
</evidence>
<feature type="domain" description="NACHT" evidence="2">
    <location>
        <begin position="339"/>
        <end position="488"/>
    </location>
</feature>
<dbReference type="PROSITE" id="PS50837">
    <property type="entry name" value="NACHT"/>
    <property type="match status" value="1"/>
</dbReference>
<comment type="caution">
    <text evidence="3">The sequence shown here is derived from an EMBL/GenBank/DDBJ whole genome shotgun (WGS) entry which is preliminary data.</text>
</comment>
<keyword evidence="1" id="KW-0677">Repeat</keyword>
<keyword evidence="4" id="KW-1185">Reference proteome</keyword>
<name>A0AAN7HB60_9PEZI</name>
<dbReference type="AlphaFoldDB" id="A0AAN7HB60"/>
<evidence type="ECO:0000313" key="4">
    <source>
        <dbReference type="Proteomes" id="UP001303760"/>
    </source>
</evidence>
<gene>
    <name evidence="3" type="ORF">C8A03DRAFT_43889</name>
</gene>
<dbReference type="InterPro" id="IPR056884">
    <property type="entry name" value="NPHP3-like_N"/>
</dbReference>
<protein>
    <submittedName>
        <fullName evidence="3">Pfs domain-containing protein</fullName>
    </submittedName>
</protein>